<sequence length="56" mass="6357">MTNIFPYLVELFPVKLSACSIPPASSDVQFSPAHIRSIVWLFISTWPLLRINVSPR</sequence>
<proteinExistence type="predicted"/>
<name>D4F414_EDWTA</name>
<dbReference type="Proteomes" id="UP000003692">
    <property type="component" value="Unassembled WGS sequence"/>
</dbReference>
<evidence type="ECO:0000313" key="1">
    <source>
        <dbReference type="EMBL" id="EFE23491.1"/>
    </source>
</evidence>
<comment type="caution">
    <text evidence="1">The sequence shown here is derived from an EMBL/GenBank/DDBJ whole genome shotgun (WGS) entry which is preliminary data.</text>
</comment>
<accession>D4F414</accession>
<protein>
    <submittedName>
        <fullName evidence="1">Uncharacterized protein</fullName>
    </submittedName>
</protein>
<dbReference type="EMBL" id="ADGK01000081">
    <property type="protein sequence ID" value="EFE23491.1"/>
    <property type="molecule type" value="Genomic_DNA"/>
</dbReference>
<dbReference type="AlphaFoldDB" id="D4F414"/>
<reference evidence="1 2" key="1">
    <citation type="submission" date="2010-02" db="EMBL/GenBank/DDBJ databases">
        <authorList>
            <person name="Weinstock G."/>
            <person name="Sodergren E."/>
            <person name="Clifton S."/>
            <person name="Fulton L."/>
            <person name="Fulton B."/>
            <person name="Courtney L."/>
            <person name="Fronick C."/>
            <person name="Harrison M."/>
            <person name="Strong C."/>
            <person name="Farmer C."/>
            <person name="Delahaunty K."/>
            <person name="Markovic C."/>
            <person name="Hall O."/>
            <person name="Minx P."/>
            <person name="Tomlinson C."/>
            <person name="Mitreva M."/>
            <person name="Nelson J."/>
            <person name="Hou S."/>
            <person name="Wollam A."/>
            <person name="Pepin K.H."/>
            <person name="Johnson M."/>
            <person name="Bhonagiri V."/>
            <person name="Zhang X."/>
            <person name="Suruliraj S."/>
            <person name="Warren W."/>
            <person name="Chinwalla A."/>
            <person name="Mardis E.R."/>
            <person name="Wilson R.K."/>
        </authorList>
    </citation>
    <scope>NUCLEOTIDE SEQUENCE [LARGE SCALE GENOMIC DNA]</scope>
    <source>
        <strain evidence="1 2">ATCC 23685</strain>
    </source>
</reference>
<evidence type="ECO:0000313" key="2">
    <source>
        <dbReference type="Proteomes" id="UP000003692"/>
    </source>
</evidence>
<dbReference type="HOGENOM" id="CLU_3006943_0_0_6"/>
<organism evidence="1 2">
    <name type="scientific">Edwardsiella tarda ATCC 23685</name>
    <dbReference type="NCBI Taxonomy" id="500638"/>
    <lineage>
        <taxon>Bacteria</taxon>
        <taxon>Pseudomonadati</taxon>
        <taxon>Pseudomonadota</taxon>
        <taxon>Gammaproteobacteria</taxon>
        <taxon>Enterobacterales</taxon>
        <taxon>Hafniaceae</taxon>
        <taxon>Edwardsiella</taxon>
    </lineage>
</organism>
<gene>
    <name evidence="1" type="ORF">EDWATA_01483</name>
</gene>